<evidence type="ECO:0000256" key="4">
    <source>
        <dbReference type="SAM" id="MobiDB-lite"/>
    </source>
</evidence>
<evidence type="ECO:0000256" key="3">
    <source>
        <dbReference type="ARBA" id="ARBA00023242"/>
    </source>
</evidence>
<keyword evidence="2" id="KW-0813">Transport</keyword>
<dbReference type="GO" id="GO:0016973">
    <property type="term" value="P:poly(A)+ mRNA export from nucleus"/>
    <property type="evidence" value="ECO:0007669"/>
    <property type="project" value="TreeGrafter"/>
</dbReference>
<dbReference type="GO" id="GO:0000972">
    <property type="term" value="P:transcription-dependent tethering of RNA polymerase II gene DNA at nuclear periphery"/>
    <property type="evidence" value="ECO:0007669"/>
    <property type="project" value="TreeGrafter"/>
</dbReference>
<dbReference type="PANTHER" id="PTHR13405">
    <property type="entry name" value="NUCLEAR PORE COMPLEX PROTEIN NUP133"/>
    <property type="match status" value="1"/>
</dbReference>
<dbReference type="EMBL" id="GDKF01008305">
    <property type="protein sequence ID" value="JAT70317.1"/>
    <property type="molecule type" value="Transcribed_RNA"/>
</dbReference>
<protein>
    <submittedName>
        <fullName evidence="5">Uncharacterized protein</fullName>
    </submittedName>
</protein>
<feature type="compositionally biased region" description="Polar residues" evidence="4">
    <location>
        <begin position="179"/>
        <end position="188"/>
    </location>
</feature>
<evidence type="ECO:0000313" key="5">
    <source>
        <dbReference type="EMBL" id="JAT70317.1"/>
    </source>
</evidence>
<dbReference type="GO" id="GO:0017056">
    <property type="term" value="F:structural constituent of nuclear pore"/>
    <property type="evidence" value="ECO:0007669"/>
    <property type="project" value="InterPro"/>
</dbReference>
<comment type="subcellular location">
    <subcellularLocation>
        <location evidence="1">Nucleus</location>
    </subcellularLocation>
</comment>
<evidence type="ECO:0000256" key="1">
    <source>
        <dbReference type="ARBA" id="ARBA00004123"/>
    </source>
</evidence>
<sequence length="1054" mass="110797">MGDAMPYPAPFARQLAPGAGVGFSAGWCWILARTHVSLWDPRDSSSVLTRRLPIQVDPRHAHVKVVPLPTGLCLLLVTGNGEALLYESLSNDQDPYCSQLEGRVTAAAASRTAAGGVIAAIGTDEGQVHLLRSFPGLAPVWSPLHQARDPSPGPGTASPSMLQRLSALVTPGRALGQSPVGQSPSGVSDTPEDLEEDGAVVSLHMEPAGDRILLLLAQDSALQGWLLDPSTGSDRLWRIASLEVLPSAGKFVDLATDPGTGQDGPLELFVLSSTGCLSVLRAPSKRGTLSATPVVTLSVPADSVPVAGRRGPSCKLLAALGLWAPQQGALTLIGMECESSSPAVNHWPQRVLAVSSDPLGGWLVAGEAGLHHIPPGWRSTTDGRPGTPGAVLRTPAVDTSRDGQGNLLVDSEQAVLAIVDMMQAACQGHMSAVELASRARHTGSVQALGRAATTCSDHIADALPRIFQGLADSGGQALESKLASHGVFLQILVESGLLEAIPLAASREVLEDGQRIAALLALYDALSEIQQLREEGREPARALEQAVEKAGSACLAARSTLTVVVDDREPRTLFFACPSLSSSAFLDTVVEMVADAPSSLGGLKLLDWAGQLSHAVQASLERASQYASQQSVLVGPIAVAAVSAGEEPAWTAGPKALAALLSLTRCLQQLLPALASSGPALTRCLELQLGTGEAALNAAAAAVSAAETPANRQSRAEQYAASRDEVLDPPLLALTELWRKGVPESQALLARMEAVAEAHNGYSQLFAIAEIIQDRQRLYDFMDRLQDSITGESMAEFAFQKFLDLDRPAELLDLPGAFDERLAAWLSLAGAPDAAKRLQLQWLHHVHTRSYPQAAASARALAAAEKHTASDMLHLLAIRRLANLAGTPSWPISAGADTEEVFGDTDRKAALVHEWMRCGLEDTPLSLNGRDILTTLLAKGGVEACSAGVEAFSLFDPAEQEENRPLALEAWKQIALSSDWESLARDCSTAQGKSQHREALASQPLCAVADAAFSSATAGVHRSQVEEALQQAAADLSDPARACMLYAFSMAAQG</sequence>
<organism evidence="5">
    <name type="scientific">Auxenochlorella protothecoides</name>
    <name type="common">Green microalga</name>
    <name type="synonym">Chlorella protothecoides</name>
    <dbReference type="NCBI Taxonomy" id="3075"/>
    <lineage>
        <taxon>Eukaryota</taxon>
        <taxon>Viridiplantae</taxon>
        <taxon>Chlorophyta</taxon>
        <taxon>core chlorophytes</taxon>
        <taxon>Trebouxiophyceae</taxon>
        <taxon>Chlorellales</taxon>
        <taxon>Chlorellaceae</taxon>
        <taxon>Auxenochlorella</taxon>
    </lineage>
</organism>
<accession>A0A1D1ZTX3</accession>
<gene>
    <name evidence="5" type="ORF">g.50374</name>
</gene>
<dbReference type="GO" id="GO:0031080">
    <property type="term" value="C:nuclear pore outer ring"/>
    <property type="evidence" value="ECO:0007669"/>
    <property type="project" value="TreeGrafter"/>
</dbReference>
<name>A0A1D1ZTX3_AUXPR</name>
<dbReference type="InterPro" id="IPR037624">
    <property type="entry name" value="Nup133-like"/>
</dbReference>
<feature type="region of interest" description="Disordered" evidence="4">
    <location>
        <begin position="173"/>
        <end position="193"/>
    </location>
</feature>
<evidence type="ECO:0000256" key="2">
    <source>
        <dbReference type="ARBA" id="ARBA00022448"/>
    </source>
</evidence>
<proteinExistence type="predicted"/>
<dbReference type="PANTHER" id="PTHR13405:SF11">
    <property type="entry name" value="NUCLEAR PORE COMPLEX PROTEIN NUP133"/>
    <property type="match status" value="1"/>
</dbReference>
<keyword evidence="3" id="KW-0539">Nucleus</keyword>
<dbReference type="AlphaFoldDB" id="A0A1D1ZTX3"/>
<reference evidence="5" key="1">
    <citation type="submission" date="2015-08" db="EMBL/GenBank/DDBJ databases">
        <authorList>
            <person name="Babu N.S."/>
            <person name="Beckwith C.J."/>
            <person name="Beseler K.G."/>
            <person name="Brison A."/>
            <person name="Carone J.V."/>
            <person name="Caskin T.P."/>
            <person name="Diamond M."/>
            <person name="Durham M.E."/>
            <person name="Foxe J.M."/>
            <person name="Go M."/>
            <person name="Henderson B.A."/>
            <person name="Jones I.B."/>
            <person name="McGettigan J.A."/>
            <person name="Micheletti S.J."/>
            <person name="Nasrallah M.E."/>
            <person name="Ortiz D."/>
            <person name="Piller C.R."/>
            <person name="Privatt S.R."/>
            <person name="Schneider S.L."/>
            <person name="Sharp S."/>
            <person name="Smith T.C."/>
            <person name="Stanton J.D."/>
            <person name="Ullery H.E."/>
            <person name="Wilson R.J."/>
            <person name="Serrano M.G."/>
            <person name="Buck G."/>
            <person name="Lee V."/>
            <person name="Wang Y."/>
            <person name="Carvalho R."/>
            <person name="Voegtly L."/>
            <person name="Shi R."/>
            <person name="Duckworth R."/>
            <person name="Johnson A."/>
            <person name="Loviza R."/>
            <person name="Walstead R."/>
            <person name="Shah Z."/>
            <person name="Kiflezghi M."/>
            <person name="Wade K."/>
            <person name="Ball S.L."/>
            <person name="Bradley K.W."/>
            <person name="Asai D.J."/>
            <person name="Bowman C.A."/>
            <person name="Russell D.A."/>
            <person name="Pope W.H."/>
            <person name="Jacobs-Sera D."/>
            <person name="Hendrix R.W."/>
            <person name="Hatfull G.F."/>
        </authorList>
    </citation>
    <scope>NUCLEOTIDE SEQUENCE</scope>
</reference>
<dbReference type="GO" id="GO:0006606">
    <property type="term" value="P:protein import into nucleus"/>
    <property type="evidence" value="ECO:0007669"/>
    <property type="project" value="TreeGrafter"/>
</dbReference>